<dbReference type="Proteomes" id="UP001266305">
    <property type="component" value="Unassembled WGS sequence"/>
</dbReference>
<dbReference type="EMBL" id="JASSZA010000007">
    <property type="protein sequence ID" value="KAK2105330.1"/>
    <property type="molecule type" value="Genomic_DNA"/>
</dbReference>
<evidence type="ECO:0000313" key="2">
    <source>
        <dbReference type="Proteomes" id="UP001266305"/>
    </source>
</evidence>
<organism evidence="1 2">
    <name type="scientific">Saguinus oedipus</name>
    <name type="common">Cotton-top tamarin</name>
    <name type="synonym">Oedipomidas oedipus</name>
    <dbReference type="NCBI Taxonomy" id="9490"/>
    <lineage>
        <taxon>Eukaryota</taxon>
        <taxon>Metazoa</taxon>
        <taxon>Chordata</taxon>
        <taxon>Craniata</taxon>
        <taxon>Vertebrata</taxon>
        <taxon>Euteleostomi</taxon>
        <taxon>Mammalia</taxon>
        <taxon>Eutheria</taxon>
        <taxon>Euarchontoglires</taxon>
        <taxon>Primates</taxon>
        <taxon>Haplorrhini</taxon>
        <taxon>Platyrrhini</taxon>
        <taxon>Cebidae</taxon>
        <taxon>Callitrichinae</taxon>
        <taxon>Saguinus</taxon>
    </lineage>
</organism>
<proteinExistence type="predicted"/>
<reference evidence="1 2" key="1">
    <citation type="submission" date="2023-05" db="EMBL/GenBank/DDBJ databases">
        <title>B98-5 Cell Line De Novo Hybrid Assembly: An Optical Mapping Approach.</title>
        <authorList>
            <person name="Kananen K."/>
            <person name="Auerbach J.A."/>
            <person name="Kautto E."/>
            <person name="Blachly J.S."/>
        </authorList>
    </citation>
    <scope>NUCLEOTIDE SEQUENCE [LARGE SCALE GENOMIC DNA]</scope>
    <source>
        <strain evidence="1">B95-8</strain>
        <tissue evidence="1">Cell line</tissue>
    </source>
</reference>
<evidence type="ECO:0000313" key="1">
    <source>
        <dbReference type="EMBL" id="KAK2105330.1"/>
    </source>
</evidence>
<accession>A0ABQ9V8D6</accession>
<gene>
    <name evidence="1" type="ORF">P7K49_014844</name>
</gene>
<name>A0ABQ9V8D6_SAGOE</name>
<protein>
    <submittedName>
        <fullName evidence="1">Uncharacterized protein</fullName>
    </submittedName>
</protein>
<sequence>MVAQITAIDTIGEELLGLIVDRLFGIVRYIKGTDLLKDCIFCVNTGSWSESDEDIPVHMTSFGRQGGETWDVEATGVQLLPGGGA</sequence>
<comment type="caution">
    <text evidence="1">The sequence shown here is derived from an EMBL/GenBank/DDBJ whole genome shotgun (WGS) entry which is preliminary data.</text>
</comment>
<keyword evidence="2" id="KW-1185">Reference proteome</keyword>